<feature type="compositionally biased region" description="Basic and acidic residues" evidence="1">
    <location>
        <begin position="283"/>
        <end position="295"/>
    </location>
</feature>
<accession>A0AB74UN36</accession>
<evidence type="ECO:0000256" key="1">
    <source>
        <dbReference type="SAM" id="MobiDB-lite"/>
    </source>
</evidence>
<feature type="compositionally biased region" description="Low complexity" evidence="1">
    <location>
        <begin position="212"/>
        <end position="221"/>
    </location>
</feature>
<organism evidence="2">
    <name type="scientific">Caulobacter phage BL57</name>
    <dbReference type="NCBI Taxonomy" id="3348355"/>
    <lineage>
        <taxon>Viruses</taxon>
    </lineage>
</organism>
<evidence type="ECO:0000313" key="2">
    <source>
        <dbReference type="EMBL" id="XHV10495.1"/>
    </source>
</evidence>
<reference evidence="2" key="1">
    <citation type="submission" date="2024-10" db="EMBL/GenBank/DDBJ databases">
        <title>Genetic diversity among independent isolates of the Dolichocephalovirinae subfamily.</title>
        <authorList>
            <person name="Ely B."/>
            <person name="Thomas Q."/>
            <person name="Mohammadi T."/>
        </authorList>
    </citation>
    <scope>NUCLEOTIDE SEQUENCE</scope>
</reference>
<feature type="region of interest" description="Disordered" evidence="1">
    <location>
        <begin position="200"/>
        <end position="295"/>
    </location>
</feature>
<proteinExistence type="predicted"/>
<protein>
    <submittedName>
        <fullName evidence="2">Uncharacterized protein</fullName>
    </submittedName>
</protein>
<feature type="compositionally biased region" description="Basic and acidic residues" evidence="1">
    <location>
        <begin position="229"/>
        <end position="239"/>
    </location>
</feature>
<name>A0AB74UN36_9VIRU</name>
<gene>
    <name evidence="2" type="ORF">BL57_023</name>
</gene>
<sequence length="295" mass="33735">MTDLTYAERYARETLALTLHGQTRRSNSVYESPLWQQLSPEQREGWRQEADKFVAEQEGDATAVTKDQTRKLERWEGALLAVAFGLDPEGYHDAKDHRAGRDIASYFQDTQPYDYKLTDEVLLNAYSHADALGLDMPAFPTDAFSPQAVEKVSRRVLTDWEAAVMAVSQKDHPRLYENYKFSVPYAFRFTDETLGLFTTKIEQGGGRDVPTARRPTPRGTPSDAPLLHPDPHGRRDRPGLRRHPHRLRRPDQGGRSGLRQAGQRLRRPQDRPPGKGQHVHRGGLHDRLPERRHPH</sequence>
<dbReference type="EMBL" id="PQ287320">
    <property type="protein sequence ID" value="XHV10495.1"/>
    <property type="molecule type" value="Genomic_DNA"/>
</dbReference>